<keyword evidence="6" id="KW-0472">Membrane</keyword>
<dbReference type="PANTHER" id="PTHR12137">
    <property type="entry name" value="CARBOHYDRATE SULFOTRANSFERASE"/>
    <property type="match status" value="1"/>
</dbReference>
<evidence type="ECO:0000256" key="4">
    <source>
        <dbReference type="ARBA" id="ARBA00022989"/>
    </source>
</evidence>
<evidence type="ECO:0000256" key="1">
    <source>
        <dbReference type="ARBA" id="ARBA00004323"/>
    </source>
</evidence>
<dbReference type="EMBL" id="VOLQ01000010">
    <property type="protein sequence ID" value="TWX68334.1"/>
    <property type="molecule type" value="Genomic_DNA"/>
</dbReference>
<evidence type="ECO:0000313" key="8">
    <source>
        <dbReference type="EMBL" id="TWX58321.1"/>
    </source>
</evidence>
<keyword evidence="5" id="KW-0333">Golgi apparatus</keyword>
<keyword evidence="10" id="KW-1185">Reference proteome</keyword>
<organism evidence="9 11">
    <name type="scientific">Colwellia hornerae</name>
    <dbReference type="NCBI Taxonomy" id="89402"/>
    <lineage>
        <taxon>Bacteria</taxon>
        <taxon>Pseudomonadati</taxon>
        <taxon>Pseudomonadota</taxon>
        <taxon>Gammaproteobacteria</taxon>
        <taxon>Alteromonadales</taxon>
        <taxon>Colwelliaceae</taxon>
        <taxon>Colwellia</taxon>
    </lineage>
</organism>
<dbReference type="GO" id="GO:0016020">
    <property type="term" value="C:membrane"/>
    <property type="evidence" value="ECO:0007669"/>
    <property type="project" value="InterPro"/>
</dbReference>
<dbReference type="PANTHER" id="PTHR12137:SF54">
    <property type="entry name" value="CARBOHYDRATE SULFOTRANSFERASE"/>
    <property type="match status" value="1"/>
</dbReference>
<dbReference type="GO" id="GO:0008146">
    <property type="term" value="F:sulfotransferase activity"/>
    <property type="evidence" value="ECO:0007669"/>
    <property type="project" value="InterPro"/>
</dbReference>
<keyword evidence="2 9" id="KW-0808">Transferase</keyword>
<evidence type="ECO:0000256" key="2">
    <source>
        <dbReference type="ARBA" id="ARBA00022679"/>
    </source>
</evidence>
<dbReference type="Proteomes" id="UP000321917">
    <property type="component" value="Unassembled WGS sequence"/>
</dbReference>
<dbReference type="Gene3D" id="3.40.50.300">
    <property type="entry name" value="P-loop containing nucleotide triphosphate hydrolases"/>
    <property type="match status" value="1"/>
</dbReference>
<dbReference type="RefSeq" id="WP_146799835.1">
    <property type="nucleotide sequence ID" value="NZ_VOLP01000015.1"/>
</dbReference>
<dbReference type="InterPro" id="IPR005331">
    <property type="entry name" value="Sulfotransferase"/>
</dbReference>
<comment type="caution">
    <text evidence="9">The sequence shown here is derived from an EMBL/GenBank/DDBJ whole genome shotgun (WGS) entry which is preliminary data.</text>
</comment>
<evidence type="ECO:0000256" key="7">
    <source>
        <dbReference type="ARBA" id="ARBA00023180"/>
    </source>
</evidence>
<evidence type="ECO:0000256" key="5">
    <source>
        <dbReference type="ARBA" id="ARBA00023034"/>
    </source>
</evidence>
<evidence type="ECO:0000256" key="3">
    <source>
        <dbReference type="ARBA" id="ARBA00022692"/>
    </source>
</evidence>
<dbReference type="Proteomes" id="UP000321525">
    <property type="component" value="Unassembled WGS sequence"/>
</dbReference>
<dbReference type="GO" id="GO:0016051">
    <property type="term" value="P:carbohydrate biosynthetic process"/>
    <property type="evidence" value="ECO:0007669"/>
    <property type="project" value="InterPro"/>
</dbReference>
<dbReference type="SUPFAM" id="SSF52540">
    <property type="entry name" value="P-loop containing nucleoside triphosphate hydrolases"/>
    <property type="match status" value="1"/>
</dbReference>
<name>A0A5C6QHA0_9GAMM</name>
<accession>A0A5C6QHA0</accession>
<proteinExistence type="predicted"/>
<evidence type="ECO:0000313" key="10">
    <source>
        <dbReference type="Proteomes" id="UP000321525"/>
    </source>
</evidence>
<reference evidence="9 11" key="1">
    <citation type="submission" date="2019-07" db="EMBL/GenBank/DDBJ databases">
        <title>Genomes of sea-ice associated Colwellia species.</title>
        <authorList>
            <person name="Bowman J.P."/>
        </authorList>
    </citation>
    <scope>NUCLEOTIDE SEQUENCE [LARGE SCALE GENOMIC DNA]</scope>
    <source>
        <strain evidence="8 10">ACAM 607</strain>
        <strain evidence="9 11">IC036</strain>
    </source>
</reference>
<keyword evidence="4" id="KW-1133">Transmembrane helix</keyword>
<evidence type="ECO:0000313" key="9">
    <source>
        <dbReference type="EMBL" id="TWX68334.1"/>
    </source>
</evidence>
<protein>
    <submittedName>
        <fullName evidence="9">Sulfotransferase family protein</fullName>
    </submittedName>
</protein>
<dbReference type="InterPro" id="IPR027417">
    <property type="entry name" value="P-loop_NTPase"/>
</dbReference>
<evidence type="ECO:0000313" key="11">
    <source>
        <dbReference type="Proteomes" id="UP000321917"/>
    </source>
</evidence>
<dbReference type="OrthoDB" id="288532at2"/>
<comment type="subcellular location">
    <subcellularLocation>
        <location evidence="1">Golgi apparatus membrane</location>
        <topology evidence="1">Single-pass type II membrane protein</topology>
    </subcellularLocation>
</comment>
<evidence type="ECO:0000256" key="6">
    <source>
        <dbReference type="ARBA" id="ARBA00023136"/>
    </source>
</evidence>
<dbReference type="EMBL" id="VOLR01000016">
    <property type="protein sequence ID" value="TWX58321.1"/>
    <property type="molecule type" value="Genomic_DNA"/>
</dbReference>
<keyword evidence="3" id="KW-0812">Transmembrane</keyword>
<dbReference type="AlphaFoldDB" id="A0A5C6QHA0"/>
<keyword evidence="7" id="KW-0325">Glycoprotein</keyword>
<dbReference type="Pfam" id="PF03567">
    <property type="entry name" value="Sulfotransfer_2"/>
    <property type="match status" value="1"/>
</dbReference>
<sequence length="227" mass="26872">MSSVFNNVHGFYFLHIPKTAGRAVEDVLKQLNGSLILDVSSEEKKRGIFNSPFYAEQSYTELRPIKNILHNKPQNTLHDWMKLYKFCFVRNPYDRAYSAYKYCMRTAKNKKRQPFGDLTPENISFREFIRLPKHFNYEIHNHFHITQTEYMMGYNTDIDYVGKLETIEKDLHYIAEKIGVNFPPLKKKNVTEDIKNKSSMGNEDKLLIEKLFKADFVNFDYELTSLK</sequence>
<dbReference type="InterPro" id="IPR018011">
    <property type="entry name" value="Carb_sulfotrans_8-10"/>
</dbReference>
<gene>
    <name evidence="8" type="ORF">ESZ26_12550</name>
    <name evidence="9" type="ORF">ESZ27_06905</name>
</gene>